<feature type="active site" description="Charge relay system" evidence="6 7">
    <location>
        <position position="276"/>
    </location>
</feature>
<dbReference type="RefSeq" id="WP_092837333.1">
    <property type="nucleotide sequence ID" value="NZ_FPCF01000001.1"/>
</dbReference>
<dbReference type="STRING" id="519452.SAMN04488139_0590"/>
<dbReference type="PROSITE" id="PS00138">
    <property type="entry name" value="SUBTILASE_SER"/>
    <property type="match status" value="1"/>
</dbReference>
<dbReference type="InterPro" id="IPR023827">
    <property type="entry name" value="Peptidase_S8_Asp-AS"/>
</dbReference>
<dbReference type="PANTHER" id="PTHR10795">
    <property type="entry name" value="PROPROTEIN CONVERTASE SUBTILISIN/KEXIN"/>
    <property type="match status" value="1"/>
</dbReference>
<reference evidence="13" key="1">
    <citation type="journal article" date="2018" name="Front. Microbiol.">
        <title>Genome-Based Analysis Reveals the Taxonomy and Diversity of the Family Idiomarinaceae.</title>
        <authorList>
            <person name="Liu Y."/>
            <person name="Lai Q."/>
            <person name="Shao Z."/>
        </authorList>
    </citation>
    <scope>NUCLEOTIDE SEQUENCE [LARGE SCALE GENOMIC DNA]</scope>
    <source>
        <strain evidence="13">908033</strain>
    </source>
</reference>
<dbReference type="Pfam" id="PF00082">
    <property type="entry name" value="Peptidase_S8"/>
    <property type="match status" value="1"/>
</dbReference>
<dbReference type="GO" id="GO:0004252">
    <property type="term" value="F:serine-type endopeptidase activity"/>
    <property type="evidence" value="ECO:0007669"/>
    <property type="project" value="UniProtKB-UniRule"/>
</dbReference>
<evidence type="ECO:0000256" key="4">
    <source>
        <dbReference type="ARBA" id="ARBA00022801"/>
    </source>
</evidence>
<evidence type="ECO:0000256" key="10">
    <source>
        <dbReference type="SAM" id="SignalP"/>
    </source>
</evidence>
<keyword evidence="2 7" id="KW-0645">Protease</keyword>
<keyword evidence="5 7" id="KW-0720">Serine protease</keyword>
<feature type="active site" description="Charge relay system" evidence="6 7">
    <location>
        <position position="211"/>
    </location>
</feature>
<dbReference type="PROSITE" id="PS51892">
    <property type="entry name" value="SUBTILASE"/>
    <property type="match status" value="1"/>
</dbReference>
<keyword evidence="13" id="KW-1185">Reference proteome</keyword>
<feature type="active site" description="Charge relay system" evidence="6 7">
    <location>
        <position position="594"/>
    </location>
</feature>
<comment type="caution">
    <text evidence="12">The sequence shown here is derived from an EMBL/GenBank/DDBJ whole genome shotgun (WGS) entry which is preliminary data.</text>
</comment>
<evidence type="ECO:0000256" key="2">
    <source>
        <dbReference type="ARBA" id="ARBA00022670"/>
    </source>
</evidence>
<sequence length="1320" mass="136571">MITTSSRLSTIAVAVAAGLTGMTAVAAQQLTPVEGKLKAVEQVAATVKNKQAIKQANQRAQLSRYIIEFDNAPVATYRGGLPGLAATSAQATGAKQLDVKAQPVQSYSAFLLNQQRQTLGAIQRSVPGIQTERQLTLTFNGAIVNYNGGSLSPAEFKKRLMQIDGVKAVYEDELYYVDMDASNDLINASEAWQVLGGQASAGSGVNVAVIDTGIDFAHPMFTDNGHDAPDLGVTDDYCATNAGVCNDKLAVARYFPAPSSVHPDEFMDSPMDMNGHGTHVAGTSVGNPVSVTYNGIALNFSGVAPGSNLLVYKALWMTADGRGSGLTSSLASALEAAAADGADVINNSWGGGAGGSPSSSPYKSIMESLDEMGVVTVTSAGNSGPGATTVGCPGCIEETITVASTQTGRVFANEVDVTGYGNAPARLGNGNFELVEPITADLLPAAQLDEANIEACTAFEAGAFDGKIALVSRGTCSFEQKANTVQAAGAVGMVLYNNEDGVIIMNMGAATLPGVSILQADGLAIEEAWEEGMQATIQPNFIENVAANVDIMSDFSSRGPNGDPSMLKPEIAAPGSDILSAAPGQGFAEMSGTSMAGPHVAGAAALVIANNGDLVPQQVKSILMTSANTNIKKEDGETAADAFDIGAGRLDMATAMNTALTVDVASFANPICISTCSFDRTVTSLADEATEWNASVSFVDPNMSADFASSISVDANGSADLSVTIDGTYAAEGWNFGTLTLTEASGTYADVKMPIAVYTALSTDTGALTGGITEGSATTGEDMVTSIINAMGYTGEEVTLTAQYPTDEAFVLDADSVAVVETGSTATSSEFDAETRSFTWVGTQTDVPGEVTMTDASASFPYANLSLDDLAASIPDFSYESACVEGCDETVLSLDLSAVDYTWEFGGEAYTDIHMWENGVVEFGPGGALYTFITQDLPNPSDPNGIVAAFWNDFEIFAEDGEMRYALVGDETSTYLILEWFQVREWNDPTGPAFTFNVWFELDTENVYVNLLDVAQGDAPYGTIMGMENLDGSDGGSVSFDSLNPPTDASTTALAYIPGTTASVVVNATAQVADFGDIGGASGEGLHSRAVTIDVTEAVGSPQRSFTTMMSAESGSEIAEAVLPIRIAPNGALQGEVVAAPENGSVTFDGLVASYTPNAGFVGEDSFSYRAVDADGQVSGTNTIAVTVTNTAPEVTAAGPESADGGDTVELEATGTDADEDNLTYTWVQTAGPEVELTGAASATASFTVPQLDDESTVTFTVTASDGAAEAEASVSVTLTASEAEPEPEPETPTSSSSSSFGWLFTLLALPLVWLRRRFA</sequence>
<dbReference type="InterPro" id="IPR036852">
    <property type="entry name" value="Peptidase_S8/S53_dom_sf"/>
</dbReference>
<dbReference type="SUPFAM" id="SSF52025">
    <property type="entry name" value="PA domain"/>
    <property type="match status" value="1"/>
</dbReference>
<evidence type="ECO:0000313" key="13">
    <source>
        <dbReference type="Proteomes" id="UP000286985"/>
    </source>
</evidence>
<evidence type="ECO:0000256" key="6">
    <source>
        <dbReference type="PIRSR" id="PIRSR615500-1"/>
    </source>
</evidence>
<dbReference type="InterPro" id="IPR046450">
    <property type="entry name" value="PA_dom_sf"/>
</dbReference>
<dbReference type="InterPro" id="IPR003137">
    <property type="entry name" value="PA_domain"/>
</dbReference>
<dbReference type="InterPro" id="IPR007110">
    <property type="entry name" value="Ig-like_dom"/>
</dbReference>
<proteinExistence type="inferred from homology"/>
<keyword evidence="4 7" id="KW-0378">Hydrolase</keyword>
<evidence type="ECO:0000256" key="9">
    <source>
        <dbReference type="SAM" id="MobiDB-lite"/>
    </source>
</evidence>
<dbReference type="InterPro" id="IPR017312">
    <property type="entry name" value="Subtilisin_Alteromonadales"/>
</dbReference>
<evidence type="ECO:0000256" key="3">
    <source>
        <dbReference type="ARBA" id="ARBA00022729"/>
    </source>
</evidence>
<feature type="domain" description="Ig-like" evidence="11">
    <location>
        <begin position="1193"/>
        <end position="1278"/>
    </location>
</feature>
<dbReference type="Gene3D" id="2.60.40.3440">
    <property type="match status" value="1"/>
</dbReference>
<dbReference type="GO" id="GO:0006508">
    <property type="term" value="P:proteolysis"/>
    <property type="evidence" value="ECO:0007669"/>
    <property type="project" value="UniProtKB-KW"/>
</dbReference>
<dbReference type="Pfam" id="PF17963">
    <property type="entry name" value="Big_9"/>
    <property type="match status" value="1"/>
</dbReference>
<dbReference type="InterPro" id="IPR000209">
    <property type="entry name" value="Peptidase_S8/S53_dom"/>
</dbReference>
<dbReference type="EMBL" id="PIPU01000001">
    <property type="protein sequence ID" value="RUO49353.1"/>
    <property type="molecule type" value="Genomic_DNA"/>
</dbReference>
<dbReference type="Pfam" id="PF22352">
    <property type="entry name" value="K319L-like_PKD"/>
    <property type="match status" value="1"/>
</dbReference>
<feature type="region of interest" description="Disordered" evidence="9">
    <location>
        <begin position="1271"/>
        <end position="1299"/>
    </location>
</feature>
<dbReference type="Gene3D" id="2.60.40.3010">
    <property type="match status" value="1"/>
</dbReference>
<feature type="chain" id="PRO_5019322889" description="Ig-like domain-containing protein" evidence="10">
    <location>
        <begin position="27"/>
        <end position="1320"/>
    </location>
</feature>
<dbReference type="PRINTS" id="PR00723">
    <property type="entry name" value="SUBTILISIN"/>
</dbReference>
<dbReference type="PROSITE" id="PS50835">
    <property type="entry name" value="IG_LIKE"/>
    <property type="match status" value="1"/>
</dbReference>
<dbReference type="Pfam" id="PF02225">
    <property type="entry name" value="PA"/>
    <property type="match status" value="1"/>
</dbReference>
<feature type="signal peptide" evidence="10">
    <location>
        <begin position="1"/>
        <end position="26"/>
    </location>
</feature>
<dbReference type="OrthoDB" id="614750at2"/>
<evidence type="ECO:0000256" key="8">
    <source>
        <dbReference type="RuleBase" id="RU003355"/>
    </source>
</evidence>
<dbReference type="InterPro" id="IPR015500">
    <property type="entry name" value="Peptidase_S8_subtilisin-rel"/>
</dbReference>
<comment type="similarity">
    <text evidence="7 8">Belongs to the peptidase S8 family.</text>
</comment>
<evidence type="ECO:0000259" key="11">
    <source>
        <dbReference type="PROSITE" id="PS50835"/>
    </source>
</evidence>
<dbReference type="PIRSF" id="PIRSF037898">
    <property type="entry name" value="Subtilisin_rel_Sputw3181_3341"/>
    <property type="match status" value="1"/>
</dbReference>
<evidence type="ECO:0000256" key="1">
    <source>
        <dbReference type="ARBA" id="ARBA00022525"/>
    </source>
</evidence>
<dbReference type="Gene3D" id="3.40.50.200">
    <property type="entry name" value="Peptidase S8/S53 domain"/>
    <property type="match status" value="1"/>
</dbReference>
<protein>
    <recommendedName>
        <fullName evidence="11">Ig-like domain-containing protein</fullName>
    </recommendedName>
</protein>
<dbReference type="SUPFAM" id="SSF52743">
    <property type="entry name" value="Subtilisin-like"/>
    <property type="match status" value="1"/>
</dbReference>
<name>A0A432XKX1_9GAMM</name>
<gene>
    <name evidence="12" type="ORF">CWE24_02275</name>
</gene>
<keyword evidence="1" id="KW-0964">Secreted</keyword>
<evidence type="ECO:0000256" key="5">
    <source>
        <dbReference type="ARBA" id="ARBA00022825"/>
    </source>
</evidence>
<evidence type="ECO:0000256" key="7">
    <source>
        <dbReference type="PROSITE-ProRule" id="PRU01240"/>
    </source>
</evidence>
<organism evidence="12 13">
    <name type="scientific">Pseudidiomarina donghaiensis</name>
    <dbReference type="NCBI Taxonomy" id="519452"/>
    <lineage>
        <taxon>Bacteria</taxon>
        <taxon>Pseudomonadati</taxon>
        <taxon>Pseudomonadota</taxon>
        <taxon>Gammaproteobacteria</taxon>
        <taxon>Alteromonadales</taxon>
        <taxon>Idiomarinaceae</taxon>
        <taxon>Pseudidiomarina</taxon>
    </lineage>
</organism>
<keyword evidence="3 10" id="KW-0732">Signal</keyword>
<dbReference type="Gene3D" id="3.50.30.30">
    <property type="match status" value="1"/>
</dbReference>
<dbReference type="Proteomes" id="UP000286985">
    <property type="component" value="Unassembled WGS sequence"/>
</dbReference>
<dbReference type="InterPro" id="IPR023828">
    <property type="entry name" value="Peptidase_S8_Ser-AS"/>
</dbReference>
<evidence type="ECO:0000313" key="12">
    <source>
        <dbReference type="EMBL" id="RUO49353.1"/>
    </source>
</evidence>
<accession>A0A432XKX1</accession>
<dbReference type="PROSITE" id="PS00136">
    <property type="entry name" value="SUBTILASE_ASP"/>
    <property type="match status" value="1"/>
</dbReference>
<dbReference type="InterPro" id="IPR045051">
    <property type="entry name" value="SBT"/>
</dbReference>